<dbReference type="AlphaFoldDB" id="A0A0A9E1Z2"/>
<dbReference type="EMBL" id="GBRH01203854">
    <property type="protein sequence ID" value="JAD94041.1"/>
    <property type="molecule type" value="Transcribed_RNA"/>
</dbReference>
<name>A0A0A9E1Z2_ARUDO</name>
<evidence type="ECO:0000256" key="1">
    <source>
        <dbReference type="SAM" id="MobiDB-lite"/>
    </source>
</evidence>
<feature type="region of interest" description="Disordered" evidence="1">
    <location>
        <begin position="1"/>
        <end position="21"/>
    </location>
</feature>
<reference evidence="2" key="2">
    <citation type="journal article" date="2015" name="Data Brief">
        <title>Shoot transcriptome of the giant reed, Arundo donax.</title>
        <authorList>
            <person name="Barrero R.A."/>
            <person name="Guerrero F.D."/>
            <person name="Moolhuijzen P."/>
            <person name="Goolsby J.A."/>
            <person name="Tidwell J."/>
            <person name="Bellgard S.E."/>
            <person name="Bellgard M.I."/>
        </authorList>
    </citation>
    <scope>NUCLEOTIDE SEQUENCE</scope>
    <source>
        <tissue evidence="2">Shoot tissue taken approximately 20 cm above the soil surface</tissue>
    </source>
</reference>
<protein>
    <submittedName>
        <fullName evidence="2">Uncharacterized protein</fullName>
    </submittedName>
</protein>
<accession>A0A0A9E1Z2</accession>
<sequence>MFIGGGSMAAAGRTGGRRTTGRWGQLSWRYWRILMMLQRTTTTMTRTAAMVGWEEGRSPSTPI</sequence>
<organism evidence="2">
    <name type="scientific">Arundo donax</name>
    <name type="common">Giant reed</name>
    <name type="synonym">Donax arundinaceus</name>
    <dbReference type="NCBI Taxonomy" id="35708"/>
    <lineage>
        <taxon>Eukaryota</taxon>
        <taxon>Viridiplantae</taxon>
        <taxon>Streptophyta</taxon>
        <taxon>Embryophyta</taxon>
        <taxon>Tracheophyta</taxon>
        <taxon>Spermatophyta</taxon>
        <taxon>Magnoliopsida</taxon>
        <taxon>Liliopsida</taxon>
        <taxon>Poales</taxon>
        <taxon>Poaceae</taxon>
        <taxon>PACMAD clade</taxon>
        <taxon>Arundinoideae</taxon>
        <taxon>Arundineae</taxon>
        <taxon>Arundo</taxon>
    </lineage>
</organism>
<proteinExistence type="predicted"/>
<evidence type="ECO:0000313" key="2">
    <source>
        <dbReference type="EMBL" id="JAD94041.1"/>
    </source>
</evidence>
<reference evidence="2" key="1">
    <citation type="submission" date="2014-09" db="EMBL/GenBank/DDBJ databases">
        <authorList>
            <person name="Magalhaes I.L.F."/>
            <person name="Oliveira U."/>
            <person name="Santos F.R."/>
            <person name="Vidigal T.H.D.A."/>
            <person name="Brescovit A.D."/>
            <person name="Santos A.J."/>
        </authorList>
    </citation>
    <scope>NUCLEOTIDE SEQUENCE</scope>
    <source>
        <tissue evidence="2">Shoot tissue taken approximately 20 cm above the soil surface</tissue>
    </source>
</reference>